<evidence type="ECO:0000256" key="2">
    <source>
        <dbReference type="ARBA" id="ARBA00006495"/>
    </source>
</evidence>
<evidence type="ECO:0000313" key="16">
    <source>
        <dbReference type="EMBL" id="TIB39481.1"/>
    </source>
</evidence>
<dbReference type="InterPro" id="IPR016005">
    <property type="entry name" value="Erg8"/>
</dbReference>
<dbReference type="PIRSF" id="PIRSF017288">
    <property type="entry name" value="PMK_GHMP_euk"/>
    <property type="match status" value="1"/>
</dbReference>
<dbReference type="GO" id="GO:0005777">
    <property type="term" value="C:peroxisome"/>
    <property type="evidence" value="ECO:0007669"/>
    <property type="project" value="TreeGrafter"/>
</dbReference>
<keyword evidence="6" id="KW-0547">Nucleotide-binding</keyword>
<dbReference type="PANTHER" id="PTHR31814:SF2">
    <property type="entry name" value="PHOSPHOMEVALONATE KINASE"/>
    <property type="match status" value="1"/>
</dbReference>
<dbReference type="GO" id="GO:0010142">
    <property type="term" value="P:farnesyl diphosphate biosynthetic process, mevalonate pathway"/>
    <property type="evidence" value="ECO:0007669"/>
    <property type="project" value="TreeGrafter"/>
</dbReference>
<evidence type="ECO:0000256" key="13">
    <source>
        <dbReference type="PIRNR" id="PIRNR017288"/>
    </source>
</evidence>
<dbReference type="InterPro" id="IPR006204">
    <property type="entry name" value="GHMP_kinase_N_dom"/>
</dbReference>
<evidence type="ECO:0000256" key="3">
    <source>
        <dbReference type="ARBA" id="ARBA00012958"/>
    </source>
</evidence>
<evidence type="ECO:0000313" key="15">
    <source>
        <dbReference type="EMBL" id="TIB11270.1"/>
    </source>
</evidence>
<evidence type="ECO:0000256" key="9">
    <source>
        <dbReference type="ARBA" id="ARBA00022955"/>
    </source>
</evidence>
<feature type="domain" description="GHMP kinase N-terminal" evidence="14">
    <location>
        <begin position="144"/>
        <end position="208"/>
    </location>
</feature>
<proteinExistence type="inferred from homology"/>
<comment type="similarity">
    <text evidence="2 13">Belongs to the GHMP kinase family. Mevalonate kinase subfamily.</text>
</comment>
<keyword evidence="7 13" id="KW-0418">Kinase</keyword>
<evidence type="ECO:0000313" key="18">
    <source>
        <dbReference type="Proteomes" id="UP000310689"/>
    </source>
</evidence>
<evidence type="ECO:0000256" key="1">
    <source>
        <dbReference type="ARBA" id="ARBA00005017"/>
    </source>
</evidence>
<protein>
    <recommendedName>
        <fullName evidence="3 13">Phosphomevalonate kinase</fullName>
        <ecNumber evidence="3 13">2.7.4.2</ecNumber>
    </recommendedName>
</protein>
<dbReference type="EC" id="2.7.4.2" evidence="3 13"/>
<dbReference type="Proteomes" id="UP000306954">
    <property type="component" value="Unassembled WGS sequence"/>
</dbReference>
<dbReference type="EMBL" id="SPOI01000032">
    <property type="protein sequence ID" value="TIB39481.1"/>
    <property type="molecule type" value="Genomic_DNA"/>
</dbReference>
<evidence type="ECO:0000256" key="12">
    <source>
        <dbReference type="ARBA" id="ARBA00029326"/>
    </source>
</evidence>
<sequence length="453" mass="50198">MADTRLCVSAPGKVLIAGGYLILSKEYSGVVLSTEARFYTYIESCDDEDIKVISPQFGSEWIYDSNIKQINTEQQNDFVQLALEEVSKYIEYKHDSSMKGLRIVIAADNDFYSQRAYLRSKQLDATYRNLQAVPKLNKDLKNINKTGLGSSAALITSLVGSLLLRYNSVSKEFTDNDKQLVHNLAQYIHCRAQGKVGSGFDVSAAVFGSHTYSRFDPATINDLIDQYTSGEMIDSIVNKGWDSLVDKIALPYGVSMHLADIEYGSHTPSLVKKVNEWKSKNLDQANELYKSLDISNKQLAGLLVALNKSYETNQDGYLHALDYLSNLIPSEWLKDESNSVVNQFVDLKLTLQNIRATFRTLSAKADVPIEPVQQTRLLEACSEIKGVIGGGVPGAGGYDAIYLLAISSTQTANEIESKWLKWDELSVSPLVCGEGFQGIKNEDAFDISRLLGT</sequence>
<organism evidence="15 17">
    <name type="scientific">Wallemia ichthyophaga</name>
    <dbReference type="NCBI Taxonomy" id="245174"/>
    <lineage>
        <taxon>Eukaryota</taxon>
        <taxon>Fungi</taxon>
        <taxon>Dikarya</taxon>
        <taxon>Basidiomycota</taxon>
        <taxon>Wallemiomycotina</taxon>
        <taxon>Wallemiomycetes</taxon>
        <taxon>Wallemiales</taxon>
        <taxon>Wallemiaceae</taxon>
        <taxon>Wallemia</taxon>
    </lineage>
</organism>
<keyword evidence="10 13" id="KW-0443">Lipid metabolism</keyword>
<keyword evidence="5 13" id="KW-0808">Transferase</keyword>
<evidence type="ECO:0000256" key="11">
    <source>
        <dbReference type="ARBA" id="ARBA00023221"/>
    </source>
</evidence>
<dbReference type="Pfam" id="PF00288">
    <property type="entry name" value="GHMP_kinases_N"/>
    <property type="match status" value="1"/>
</dbReference>
<dbReference type="EMBL" id="SPOF01000025">
    <property type="protein sequence ID" value="TIB11270.1"/>
    <property type="molecule type" value="Genomic_DNA"/>
</dbReference>
<reference evidence="17 18" key="1">
    <citation type="submission" date="2019-03" db="EMBL/GenBank/DDBJ databases">
        <title>Sequencing 23 genomes of Wallemia ichthyophaga.</title>
        <authorList>
            <person name="Gostincar C."/>
        </authorList>
    </citation>
    <scope>NUCLEOTIDE SEQUENCE [LARGE SCALE GENOMIC DNA]</scope>
    <source>
        <strain evidence="16 18">EXF-6200</strain>
        <strain evidence="15 17">EXF-8621</strain>
    </source>
</reference>
<dbReference type="OrthoDB" id="10262935at2759"/>
<dbReference type="InterPro" id="IPR020568">
    <property type="entry name" value="Ribosomal_Su5_D2-typ_SF"/>
</dbReference>
<dbReference type="InterPro" id="IPR014721">
    <property type="entry name" value="Ribsml_uS5_D2-typ_fold_subgr"/>
</dbReference>
<comment type="catalytic activity">
    <reaction evidence="12">
        <text>(R)-5-phosphomevalonate + ATP = (R)-5-diphosphomevalonate + ADP</text>
        <dbReference type="Rhea" id="RHEA:16341"/>
        <dbReference type="ChEBI" id="CHEBI:30616"/>
        <dbReference type="ChEBI" id="CHEBI:57557"/>
        <dbReference type="ChEBI" id="CHEBI:58146"/>
        <dbReference type="ChEBI" id="CHEBI:456216"/>
        <dbReference type="EC" id="2.7.4.2"/>
    </reaction>
    <physiologicalReaction direction="left-to-right" evidence="12">
        <dbReference type="Rhea" id="RHEA:16342"/>
    </physiologicalReaction>
</comment>
<evidence type="ECO:0000259" key="14">
    <source>
        <dbReference type="Pfam" id="PF00288"/>
    </source>
</evidence>
<dbReference type="Proteomes" id="UP000310689">
    <property type="component" value="Unassembled WGS sequence"/>
</dbReference>
<dbReference type="InterPro" id="IPR035102">
    <property type="entry name" value="Phosphomevalonate_kinase"/>
</dbReference>
<evidence type="ECO:0000256" key="6">
    <source>
        <dbReference type="ARBA" id="ARBA00022741"/>
    </source>
</evidence>
<comment type="caution">
    <text evidence="15">The sequence shown here is derived from an EMBL/GenBank/DDBJ whole genome shotgun (WGS) entry which is preliminary data.</text>
</comment>
<keyword evidence="9 13" id="KW-0752">Steroid biosynthesis</keyword>
<evidence type="ECO:0000256" key="10">
    <source>
        <dbReference type="ARBA" id="ARBA00023098"/>
    </source>
</evidence>
<keyword evidence="8" id="KW-0067">ATP-binding</keyword>
<evidence type="ECO:0000313" key="17">
    <source>
        <dbReference type="Proteomes" id="UP000306954"/>
    </source>
</evidence>
<dbReference type="SUPFAM" id="SSF54211">
    <property type="entry name" value="Ribosomal protein S5 domain 2-like"/>
    <property type="match status" value="1"/>
</dbReference>
<dbReference type="AlphaFoldDB" id="A0A4T0KZH3"/>
<dbReference type="GO" id="GO:0004631">
    <property type="term" value="F:phosphomevalonate kinase activity"/>
    <property type="evidence" value="ECO:0007669"/>
    <property type="project" value="UniProtKB-UniRule"/>
</dbReference>
<dbReference type="GO" id="GO:0005524">
    <property type="term" value="F:ATP binding"/>
    <property type="evidence" value="ECO:0007669"/>
    <property type="project" value="UniProtKB-UniRule"/>
</dbReference>
<evidence type="ECO:0000256" key="8">
    <source>
        <dbReference type="ARBA" id="ARBA00022840"/>
    </source>
</evidence>
<evidence type="ECO:0000256" key="5">
    <source>
        <dbReference type="ARBA" id="ARBA00022679"/>
    </source>
</evidence>
<keyword evidence="11 13" id="KW-0753">Steroid metabolism</keyword>
<evidence type="ECO:0000256" key="4">
    <source>
        <dbReference type="ARBA" id="ARBA00022516"/>
    </source>
</evidence>
<comment type="pathway">
    <text evidence="1 13">Isoprenoid biosynthesis; isopentenyl diphosphate biosynthesis via mevalonate pathway; isopentenyl diphosphate from (R)-mevalonate: step 2/3.</text>
</comment>
<evidence type="ECO:0000256" key="7">
    <source>
        <dbReference type="ARBA" id="ARBA00022777"/>
    </source>
</evidence>
<dbReference type="GO" id="GO:0019287">
    <property type="term" value="P:isopentenyl diphosphate biosynthetic process, mevalonate pathway"/>
    <property type="evidence" value="ECO:0007669"/>
    <property type="project" value="UniProtKB-UniRule"/>
</dbReference>
<keyword evidence="4 13" id="KW-0444">Lipid biosynthesis</keyword>
<dbReference type="Gene3D" id="3.30.230.10">
    <property type="match status" value="1"/>
</dbReference>
<dbReference type="PANTHER" id="PTHR31814">
    <property type="match status" value="1"/>
</dbReference>
<dbReference type="GO" id="GO:0006696">
    <property type="term" value="P:ergosterol biosynthetic process"/>
    <property type="evidence" value="ECO:0007669"/>
    <property type="project" value="TreeGrafter"/>
</dbReference>
<gene>
    <name evidence="16" type="ORF">E3P86_01108</name>
    <name evidence="15" type="ORF">E3P90_02499</name>
</gene>
<dbReference type="UniPathway" id="UPA00057">
    <property type="reaction ID" value="UER00099"/>
</dbReference>
<name>A0A4T0KZH3_WALIC</name>
<accession>A0A4T0KZH3</accession>